<feature type="domain" description="Glycosyltransferase family 28 N-terminal" evidence="10">
    <location>
        <begin position="5"/>
        <end position="143"/>
    </location>
</feature>
<keyword evidence="5" id="KW-0133">Cell shape</keyword>
<dbReference type="GO" id="GO:0005975">
    <property type="term" value="P:carbohydrate metabolic process"/>
    <property type="evidence" value="ECO:0007669"/>
    <property type="project" value="InterPro"/>
</dbReference>
<dbReference type="GO" id="GO:0008360">
    <property type="term" value="P:regulation of cell shape"/>
    <property type="evidence" value="ECO:0007669"/>
    <property type="project" value="UniProtKB-KW"/>
</dbReference>
<dbReference type="GO" id="GO:0051301">
    <property type="term" value="P:cell division"/>
    <property type="evidence" value="ECO:0007669"/>
    <property type="project" value="UniProtKB-KW"/>
</dbReference>
<evidence type="ECO:0000256" key="3">
    <source>
        <dbReference type="ARBA" id="ARBA00022676"/>
    </source>
</evidence>
<dbReference type="InterPro" id="IPR004276">
    <property type="entry name" value="GlycoTrans_28_N"/>
</dbReference>
<dbReference type="PANTHER" id="PTHR21015">
    <property type="entry name" value="UDP-N-ACETYLGLUCOSAMINE--N-ACETYLMURAMYL-(PENTAPEPTIDE) PYROPHOSPHORYL-UNDECAPRENOL N-ACETYLGLUCOSAMINE TRANSFERASE 1"/>
    <property type="match status" value="1"/>
</dbReference>
<dbReference type="CDD" id="cd03785">
    <property type="entry name" value="GT28_MurG"/>
    <property type="match status" value="1"/>
</dbReference>
<gene>
    <name evidence="12" type="ORF">UFOPK4179_00235</name>
</gene>
<evidence type="ECO:0000256" key="9">
    <source>
        <dbReference type="ARBA" id="ARBA00023316"/>
    </source>
</evidence>
<protein>
    <submittedName>
        <fullName evidence="12">Unannotated protein</fullName>
    </submittedName>
</protein>
<evidence type="ECO:0000256" key="1">
    <source>
        <dbReference type="ARBA" id="ARBA00022475"/>
    </source>
</evidence>
<evidence type="ECO:0000259" key="10">
    <source>
        <dbReference type="Pfam" id="PF03033"/>
    </source>
</evidence>
<evidence type="ECO:0000256" key="4">
    <source>
        <dbReference type="ARBA" id="ARBA00022679"/>
    </source>
</evidence>
<keyword evidence="9" id="KW-0961">Cell wall biogenesis/degradation</keyword>
<dbReference type="InterPro" id="IPR007235">
    <property type="entry name" value="Glyco_trans_28_C"/>
</dbReference>
<reference evidence="12" key="1">
    <citation type="submission" date="2020-05" db="EMBL/GenBank/DDBJ databases">
        <authorList>
            <person name="Chiriac C."/>
            <person name="Salcher M."/>
            <person name="Ghai R."/>
            <person name="Kavagutti S V."/>
        </authorList>
    </citation>
    <scope>NUCLEOTIDE SEQUENCE</scope>
</reference>
<keyword evidence="7" id="KW-0472">Membrane</keyword>
<dbReference type="HAMAP" id="MF_00033">
    <property type="entry name" value="MurG"/>
    <property type="match status" value="1"/>
</dbReference>
<dbReference type="Pfam" id="PF04101">
    <property type="entry name" value="Glyco_tran_28_C"/>
    <property type="match status" value="1"/>
</dbReference>
<dbReference type="GO" id="GO:0050511">
    <property type="term" value="F:undecaprenyldiphospho-muramoylpentapeptide beta-N-acetylglucosaminyltransferase activity"/>
    <property type="evidence" value="ECO:0007669"/>
    <property type="project" value="InterPro"/>
</dbReference>
<keyword evidence="3" id="KW-0328">Glycosyltransferase</keyword>
<evidence type="ECO:0000256" key="6">
    <source>
        <dbReference type="ARBA" id="ARBA00022984"/>
    </source>
</evidence>
<dbReference type="GO" id="GO:0009252">
    <property type="term" value="P:peptidoglycan biosynthetic process"/>
    <property type="evidence" value="ECO:0007669"/>
    <property type="project" value="UniProtKB-KW"/>
</dbReference>
<dbReference type="Pfam" id="PF03033">
    <property type="entry name" value="Glyco_transf_28"/>
    <property type="match status" value="1"/>
</dbReference>
<evidence type="ECO:0000256" key="2">
    <source>
        <dbReference type="ARBA" id="ARBA00022618"/>
    </source>
</evidence>
<organism evidence="12">
    <name type="scientific">freshwater metagenome</name>
    <dbReference type="NCBI Taxonomy" id="449393"/>
    <lineage>
        <taxon>unclassified sequences</taxon>
        <taxon>metagenomes</taxon>
        <taxon>ecological metagenomes</taxon>
    </lineage>
</organism>
<keyword evidence="6" id="KW-0573">Peptidoglycan synthesis</keyword>
<evidence type="ECO:0000259" key="11">
    <source>
        <dbReference type="Pfam" id="PF04101"/>
    </source>
</evidence>
<keyword evidence="1" id="KW-1003">Cell membrane</keyword>
<accession>A0A6J6AF97</accession>
<keyword evidence="8" id="KW-0131">Cell cycle</keyword>
<evidence type="ECO:0000256" key="5">
    <source>
        <dbReference type="ARBA" id="ARBA00022960"/>
    </source>
</evidence>
<evidence type="ECO:0000256" key="7">
    <source>
        <dbReference type="ARBA" id="ARBA00023136"/>
    </source>
</evidence>
<proteinExistence type="inferred from homology"/>
<dbReference type="Gene3D" id="3.40.50.2000">
    <property type="entry name" value="Glycogen Phosphorylase B"/>
    <property type="match status" value="2"/>
</dbReference>
<dbReference type="AlphaFoldDB" id="A0A6J6AF97"/>
<name>A0A6J6AF97_9ZZZZ</name>
<dbReference type="SUPFAM" id="SSF53756">
    <property type="entry name" value="UDP-Glycosyltransferase/glycogen phosphorylase"/>
    <property type="match status" value="1"/>
</dbReference>
<sequence length="376" mass="40160">MVFAVVTGGGTSGHVLPALAICELLVDAGHSVEEIRYVGSRRGVETVLMRGTGVGCEFLPISGLQRSLRLRALARNAVLPWRLMHSRVLARSLIKRWKPQVVISVGGYASEPMSRAAIAHDVPLVCVSYDRIPGLATRRQARHAAVSAVAFEDSSLPNAIVTGAPVRQHLRELKVAERRPSSRELLGISSTAQMVVIMGGSLGSKALNAMAPELLLALAGKEAVVYHICGDRFVRDPMPHVPAGVQYIRVGYEERMIDVYSALDVLVARAGASTVAEIATVGIAAVLVPWPDASDGHQELNARWLTDSGAAELVDDASCADGTTVNLVMQLLNNPSRIVDMTHKAFALGVKHRGPGLVNVIQNVARSPMARGTMDD</sequence>
<keyword evidence="2" id="KW-0132">Cell division</keyword>
<dbReference type="InterPro" id="IPR006009">
    <property type="entry name" value="GlcNAc_MurG"/>
</dbReference>
<keyword evidence="4" id="KW-0808">Transferase</keyword>
<dbReference type="EMBL" id="CAETWZ010000012">
    <property type="protein sequence ID" value="CAB4367452.1"/>
    <property type="molecule type" value="Genomic_DNA"/>
</dbReference>
<evidence type="ECO:0000256" key="8">
    <source>
        <dbReference type="ARBA" id="ARBA00023306"/>
    </source>
</evidence>
<dbReference type="GO" id="GO:0071555">
    <property type="term" value="P:cell wall organization"/>
    <property type="evidence" value="ECO:0007669"/>
    <property type="project" value="UniProtKB-KW"/>
</dbReference>
<feature type="domain" description="Glycosyl transferase family 28 C-terminal" evidence="11">
    <location>
        <begin position="194"/>
        <end position="347"/>
    </location>
</feature>
<dbReference type="PANTHER" id="PTHR21015:SF22">
    <property type="entry name" value="GLYCOSYLTRANSFERASE"/>
    <property type="match status" value="1"/>
</dbReference>
<evidence type="ECO:0000313" key="12">
    <source>
        <dbReference type="EMBL" id="CAB4367452.1"/>
    </source>
</evidence>